<sequence length="381" mass="38974">MTAPTPETPAGITYASAGVDVEAGDRAVELMKASIKATHNDSVLGGVGGFAGLFDASALLGYTKPLLATSTDGVGTKVAIAQAMDIHHTIGHDLVGMVVDDIVVVGAKPLFMTDYIACGKVVPERIADIVRGIAEGCQIAGTALVGGETAEHPGLLGEHEYDVAGAATGVVEADRLLGPERVRSGDVIIGMAASGIHSNGYSLVRSVINHAGWALDREVSEFGRTLGEELLEPTRIYTADCLDLIDTLNTGSAMPVHGFSHVTGGGLAANLARVLPQGLMATVDRSTWELPAIFKLVSELGSVPQPDLERTLNLGVGMVAIVDAASADAAISRLNARGLVSWAMGTVGSITDAAAASGLDFVQGAKGVDGGAVLMQGNFAR</sequence>
<evidence type="ECO:0000256" key="7">
    <source>
        <dbReference type="ARBA" id="ARBA00022840"/>
    </source>
</evidence>
<accession>A0A839QIB5</accession>
<dbReference type="Proteomes" id="UP000523000">
    <property type="component" value="Unassembled WGS sequence"/>
</dbReference>
<evidence type="ECO:0000256" key="6">
    <source>
        <dbReference type="ARBA" id="ARBA00022741"/>
    </source>
</evidence>
<dbReference type="InterPro" id="IPR036921">
    <property type="entry name" value="PurM-like_N_sf"/>
</dbReference>
<dbReference type="Gene3D" id="3.30.1330.10">
    <property type="entry name" value="PurM-like, N-terminal domain"/>
    <property type="match status" value="1"/>
</dbReference>
<comment type="pathway">
    <text evidence="1 12">Purine metabolism; IMP biosynthesis via de novo pathway; 5-amino-1-(5-phospho-D-ribosyl)imidazole from N(2)-formyl-N(1)-(5-phospho-D-ribosyl)glycinamide: step 2/2.</text>
</comment>
<evidence type="ECO:0000256" key="10">
    <source>
        <dbReference type="ARBA" id="ARBA00033093"/>
    </source>
</evidence>
<evidence type="ECO:0000259" key="13">
    <source>
        <dbReference type="Pfam" id="PF00586"/>
    </source>
</evidence>
<dbReference type="GO" id="GO:0004637">
    <property type="term" value="F:phosphoribosylamine-glycine ligase activity"/>
    <property type="evidence" value="ECO:0007669"/>
    <property type="project" value="TreeGrafter"/>
</dbReference>
<comment type="subcellular location">
    <subcellularLocation>
        <location evidence="12">Cytoplasm</location>
    </subcellularLocation>
</comment>
<evidence type="ECO:0000256" key="9">
    <source>
        <dbReference type="ARBA" id="ARBA00032931"/>
    </source>
</evidence>
<dbReference type="CDD" id="cd02196">
    <property type="entry name" value="PurM"/>
    <property type="match status" value="1"/>
</dbReference>
<dbReference type="PANTHER" id="PTHR10520:SF12">
    <property type="entry name" value="TRIFUNCTIONAL PURINE BIOSYNTHETIC PROTEIN ADENOSINE-3"/>
    <property type="match status" value="1"/>
</dbReference>
<dbReference type="FunFam" id="3.30.1330.10:FF:000001">
    <property type="entry name" value="Phosphoribosylformylglycinamidine cyclo-ligase"/>
    <property type="match status" value="1"/>
</dbReference>
<dbReference type="EC" id="6.3.3.1" evidence="3 12"/>
<comment type="caution">
    <text evidence="15">The sequence shown here is derived from an EMBL/GenBank/DDBJ whole genome shotgun (WGS) entry which is preliminary data.</text>
</comment>
<dbReference type="HAMAP" id="MF_00741">
    <property type="entry name" value="AIRS"/>
    <property type="match status" value="1"/>
</dbReference>
<evidence type="ECO:0000256" key="4">
    <source>
        <dbReference type="ARBA" id="ARBA00020367"/>
    </source>
</evidence>
<feature type="domain" description="PurM-like C-terminal" evidence="14">
    <location>
        <begin position="183"/>
        <end position="348"/>
    </location>
</feature>
<dbReference type="SUPFAM" id="SSF55326">
    <property type="entry name" value="PurM N-terminal domain-like"/>
    <property type="match status" value="1"/>
</dbReference>
<dbReference type="RefSeq" id="WP_183509645.1">
    <property type="nucleotide sequence ID" value="NZ_BAABGK010000041.1"/>
</dbReference>
<dbReference type="UniPathway" id="UPA00074">
    <property type="reaction ID" value="UER00129"/>
</dbReference>
<comment type="catalytic activity">
    <reaction evidence="11 12">
        <text>2-formamido-N(1)-(5-O-phospho-beta-D-ribosyl)acetamidine + ATP = 5-amino-1-(5-phospho-beta-D-ribosyl)imidazole + ADP + phosphate + H(+)</text>
        <dbReference type="Rhea" id="RHEA:23032"/>
        <dbReference type="ChEBI" id="CHEBI:15378"/>
        <dbReference type="ChEBI" id="CHEBI:30616"/>
        <dbReference type="ChEBI" id="CHEBI:43474"/>
        <dbReference type="ChEBI" id="CHEBI:137981"/>
        <dbReference type="ChEBI" id="CHEBI:147287"/>
        <dbReference type="ChEBI" id="CHEBI:456216"/>
        <dbReference type="EC" id="6.3.3.1"/>
    </reaction>
</comment>
<keyword evidence="12" id="KW-0658">Purine biosynthesis</keyword>
<keyword evidence="6 12" id="KW-0547">Nucleotide-binding</keyword>
<dbReference type="GO" id="GO:0005829">
    <property type="term" value="C:cytosol"/>
    <property type="evidence" value="ECO:0007669"/>
    <property type="project" value="TreeGrafter"/>
</dbReference>
<dbReference type="EMBL" id="JACHVS010000001">
    <property type="protein sequence ID" value="MBB2994265.1"/>
    <property type="molecule type" value="Genomic_DNA"/>
</dbReference>
<dbReference type="PANTHER" id="PTHR10520">
    <property type="entry name" value="TRIFUNCTIONAL PURINE BIOSYNTHETIC PROTEIN ADENOSINE-3-RELATED"/>
    <property type="match status" value="1"/>
</dbReference>
<evidence type="ECO:0000256" key="11">
    <source>
        <dbReference type="ARBA" id="ARBA00049057"/>
    </source>
</evidence>
<dbReference type="NCBIfam" id="TIGR00878">
    <property type="entry name" value="purM"/>
    <property type="match status" value="1"/>
</dbReference>
<dbReference type="GO" id="GO:0004641">
    <property type="term" value="F:phosphoribosylformylglycinamidine cyclo-ligase activity"/>
    <property type="evidence" value="ECO:0007669"/>
    <property type="project" value="UniProtKB-UniRule"/>
</dbReference>
<comment type="similarity">
    <text evidence="2 12">Belongs to the AIR synthase family.</text>
</comment>
<name>A0A839QIB5_9MICC</name>
<keyword evidence="7 12" id="KW-0067">ATP-binding</keyword>
<organism evidence="15 16">
    <name type="scientific">Paeniglutamicibacter cryotolerans</name>
    <dbReference type="NCBI Taxonomy" id="670079"/>
    <lineage>
        <taxon>Bacteria</taxon>
        <taxon>Bacillati</taxon>
        <taxon>Actinomycetota</taxon>
        <taxon>Actinomycetes</taxon>
        <taxon>Micrococcales</taxon>
        <taxon>Micrococcaceae</taxon>
        <taxon>Paeniglutamicibacter</taxon>
    </lineage>
</organism>
<feature type="domain" description="PurM-like N-terminal" evidence="13">
    <location>
        <begin position="64"/>
        <end position="171"/>
    </location>
</feature>
<evidence type="ECO:0000313" key="16">
    <source>
        <dbReference type="Proteomes" id="UP000523000"/>
    </source>
</evidence>
<evidence type="ECO:0000259" key="14">
    <source>
        <dbReference type="Pfam" id="PF02769"/>
    </source>
</evidence>
<dbReference type="InterPro" id="IPR016188">
    <property type="entry name" value="PurM-like_N"/>
</dbReference>
<keyword evidence="16" id="KW-1185">Reference proteome</keyword>
<evidence type="ECO:0000256" key="1">
    <source>
        <dbReference type="ARBA" id="ARBA00004686"/>
    </source>
</evidence>
<dbReference type="Gene3D" id="3.90.650.10">
    <property type="entry name" value="PurM-like C-terminal domain"/>
    <property type="match status" value="1"/>
</dbReference>
<dbReference type="InterPro" id="IPR004733">
    <property type="entry name" value="PurM_cligase"/>
</dbReference>
<dbReference type="GO" id="GO:0006189">
    <property type="term" value="P:'de novo' IMP biosynthetic process"/>
    <property type="evidence" value="ECO:0007669"/>
    <property type="project" value="UniProtKB-UniRule"/>
</dbReference>
<dbReference type="GO" id="GO:0005524">
    <property type="term" value="F:ATP binding"/>
    <property type="evidence" value="ECO:0007669"/>
    <property type="project" value="UniProtKB-KW"/>
</dbReference>
<evidence type="ECO:0000256" key="12">
    <source>
        <dbReference type="HAMAP-Rule" id="MF_00741"/>
    </source>
</evidence>
<dbReference type="InterPro" id="IPR010918">
    <property type="entry name" value="PurM-like_C_dom"/>
</dbReference>
<evidence type="ECO:0000256" key="3">
    <source>
        <dbReference type="ARBA" id="ARBA00013047"/>
    </source>
</evidence>
<reference evidence="15 16" key="1">
    <citation type="submission" date="2020-08" db="EMBL/GenBank/DDBJ databases">
        <title>Sequencing the genomes of 1000 actinobacteria strains.</title>
        <authorList>
            <person name="Klenk H.-P."/>
        </authorList>
    </citation>
    <scope>NUCLEOTIDE SEQUENCE [LARGE SCALE GENOMIC DNA]</scope>
    <source>
        <strain evidence="15 16">DSM 22826</strain>
    </source>
</reference>
<dbReference type="SUPFAM" id="SSF56042">
    <property type="entry name" value="PurM C-terminal domain-like"/>
    <property type="match status" value="1"/>
</dbReference>
<protein>
    <recommendedName>
        <fullName evidence="4 12">Phosphoribosylformylglycinamidine cyclo-ligase</fullName>
        <ecNumber evidence="3 12">6.3.3.1</ecNumber>
    </recommendedName>
    <alternativeName>
        <fullName evidence="9 12">AIR synthase</fullName>
    </alternativeName>
    <alternativeName>
        <fullName evidence="10 12">AIRS</fullName>
    </alternativeName>
    <alternativeName>
        <fullName evidence="8 12">Phosphoribosyl-aminoimidazole synthetase</fullName>
    </alternativeName>
</protein>
<gene>
    <name evidence="12" type="primary">purM</name>
    <name evidence="15" type="ORF">E9229_000456</name>
</gene>
<evidence type="ECO:0000256" key="2">
    <source>
        <dbReference type="ARBA" id="ARBA00010280"/>
    </source>
</evidence>
<keyword evidence="12" id="KW-0963">Cytoplasm</keyword>
<proteinExistence type="inferred from homology"/>
<evidence type="ECO:0000256" key="8">
    <source>
        <dbReference type="ARBA" id="ARBA00031908"/>
    </source>
</evidence>
<dbReference type="Pfam" id="PF02769">
    <property type="entry name" value="AIRS_C"/>
    <property type="match status" value="1"/>
</dbReference>
<dbReference type="InterPro" id="IPR036676">
    <property type="entry name" value="PurM-like_C_sf"/>
</dbReference>
<dbReference type="GO" id="GO:0046084">
    <property type="term" value="P:adenine biosynthetic process"/>
    <property type="evidence" value="ECO:0007669"/>
    <property type="project" value="TreeGrafter"/>
</dbReference>
<dbReference type="AlphaFoldDB" id="A0A839QIB5"/>
<keyword evidence="5 12" id="KW-0436">Ligase</keyword>
<evidence type="ECO:0000256" key="5">
    <source>
        <dbReference type="ARBA" id="ARBA00022598"/>
    </source>
</evidence>
<dbReference type="Pfam" id="PF00586">
    <property type="entry name" value="AIRS"/>
    <property type="match status" value="1"/>
</dbReference>
<evidence type="ECO:0000313" key="15">
    <source>
        <dbReference type="EMBL" id="MBB2994265.1"/>
    </source>
</evidence>